<name>A0A1F5ZGW7_9BACT</name>
<evidence type="ECO:0000313" key="1">
    <source>
        <dbReference type="EMBL" id="OGG11756.1"/>
    </source>
</evidence>
<dbReference type="STRING" id="1798370.A2Z00_05310"/>
<sequence>MGISKFSFHPRAVIHAVADRSVYFFIEHAPAFVDSMIFTLLHNFSRKSFRYPRMNQAIVTVLRHNDIGSYLVMVKSLIWVTKYNYRFFVLSDGTLTSSDIHTLRQHHGITVYIPPVPKKWQLWRWQAIKYCSPKTLFPNEHVILADADILFYKTPGELLRKNVCVFSDDIKSWYALSNVESQHYLHRTPIEKMNTGLLSIDTQYIEPRLFETLLTTVSHIQKTRSVDDHVIEQTAYAILFRAMQKRTRVRRLSAGYLMFPKIHTTDNHPHPSCIHFTGYYETERRFYTIVLLIKTAIFH</sequence>
<accession>A0A1F5ZGW7</accession>
<comment type="caution">
    <text evidence="1">The sequence shown here is derived from an EMBL/GenBank/DDBJ whole genome shotgun (WGS) entry which is preliminary data.</text>
</comment>
<organism evidence="1 2">
    <name type="scientific">Candidatus Gottesmanbacteria bacterium RBG_13_45_10</name>
    <dbReference type="NCBI Taxonomy" id="1798370"/>
    <lineage>
        <taxon>Bacteria</taxon>
        <taxon>Candidatus Gottesmaniibacteriota</taxon>
    </lineage>
</organism>
<dbReference type="Proteomes" id="UP000177268">
    <property type="component" value="Unassembled WGS sequence"/>
</dbReference>
<dbReference type="InterPro" id="IPR029044">
    <property type="entry name" value="Nucleotide-diphossugar_trans"/>
</dbReference>
<dbReference type="Gene3D" id="3.90.550.10">
    <property type="entry name" value="Spore Coat Polysaccharide Biosynthesis Protein SpsA, Chain A"/>
    <property type="match status" value="1"/>
</dbReference>
<evidence type="ECO:0008006" key="3">
    <source>
        <dbReference type="Google" id="ProtNLM"/>
    </source>
</evidence>
<dbReference type="SUPFAM" id="SSF53448">
    <property type="entry name" value="Nucleotide-diphospho-sugar transferases"/>
    <property type="match status" value="1"/>
</dbReference>
<dbReference type="AlphaFoldDB" id="A0A1F5ZGW7"/>
<reference evidence="1 2" key="1">
    <citation type="journal article" date="2016" name="Nat. Commun.">
        <title>Thousands of microbial genomes shed light on interconnected biogeochemical processes in an aquifer system.</title>
        <authorList>
            <person name="Anantharaman K."/>
            <person name="Brown C.T."/>
            <person name="Hug L.A."/>
            <person name="Sharon I."/>
            <person name="Castelle C.J."/>
            <person name="Probst A.J."/>
            <person name="Thomas B.C."/>
            <person name="Singh A."/>
            <person name="Wilkins M.J."/>
            <person name="Karaoz U."/>
            <person name="Brodie E.L."/>
            <person name="Williams K.H."/>
            <person name="Hubbard S.S."/>
            <person name="Banfield J.F."/>
        </authorList>
    </citation>
    <scope>NUCLEOTIDE SEQUENCE [LARGE SCALE GENOMIC DNA]</scope>
</reference>
<proteinExistence type="predicted"/>
<dbReference type="EMBL" id="MFIZ01000016">
    <property type="protein sequence ID" value="OGG11756.1"/>
    <property type="molecule type" value="Genomic_DNA"/>
</dbReference>
<protein>
    <recommendedName>
        <fullName evidence="3">Nucleotide-diphospho-sugar transferase domain-containing protein</fullName>
    </recommendedName>
</protein>
<gene>
    <name evidence="1" type="ORF">A2Z00_05310</name>
</gene>
<evidence type="ECO:0000313" key="2">
    <source>
        <dbReference type="Proteomes" id="UP000177268"/>
    </source>
</evidence>